<protein>
    <submittedName>
        <fullName evidence="12">Heme/hemopexin transporter protein HuxB</fullName>
    </submittedName>
</protein>
<keyword evidence="4" id="KW-1134">Transmembrane beta strand</keyword>
<evidence type="ECO:0000256" key="7">
    <source>
        <dbReference type="ARBA" id="ARBA00023136"/>
    </source>
</evidence>
<evidence type="ECO:0000313" key="13">
    <source>
        <dbReference type="Proteomes" id="UP000217349"/>
    </source>
</evidence>
<dbReference type="Gene3D" id="3.10.20.310">
    <property type="entry name" value="membrane protein fhac"/>
    <property type="match status" value="1"/>
</dbReference>
<evidence type="ECO:0000256" key="9">
    <source>
        <dbReference type="SAM" id="MobiDB-lite"/>
    </source>
</evidence>
<feature type="chain" id="PRO_5012561261" evidence="10">
    <location>
        <begin position="23"/>
        <end position="560"/>
    </location>
</feature>
<dbReference type="Gene3D" id="2.40.160.50">
    <property type="entry name" value="membrane protein fhac: a member of the omp85/tpsb transporter family"/>
    <property type="match status" value="1"/>
</dbReference>
<gene>
    <name evidence="12" type="ORF">SJPD1_0838</name>
</gene>
<organism evidence="12 13">
    <name type="scientific">Sulfurospirillum diekertiae</name>
    <dbReference type="NCBI Taxonomy" id="1854492"/>
    <lineage>
        <taxon>Bacteria</taxon>
        <taxon>Pseudomonadati</taxon>
        <taxon>Campylobacterota</taxon>
        <taxon>Epsilonproteobacteria</taxon>
        <taxon>Campylobacterales</taxon>
        <taxon>Sulfurospirillaceae</taxon>
        <taxon>Sulfurospirillum</taxon>
    </lineage>
</organism>
<dbReference type="PANTHER" id="PTHR34597:SF1">
    <property type="entry name" value="HEME_HEMOPEXIN TRANSPORTER PROTEIN HUXB"/>
    <property type="match status" value="1"/>
</dbReference>
<evidence type="ECO:0000256" key="10">
    <source>
        <dbReference type="SAM" id="SignalP"/>
    </source>
</evidence>
<evidence type="ECO:0000256" key="2">
    <source>
        <dbReference type="ARBA" id="ARBA00009055"/>
    </source>
</evidence>
<sequence>MKIFKLKRIITLSLTASSLLFGTPPTIGDVERQAQPPKEVQESPNTLIPTLPSDPLKEPMVEENGKLIEVKTFTITGALHVKQEFLQERLKPYENQSHSFAELQKITSLITKIYREEGYFVARAYIPKQNMKEGILEIAVVEGTYGVFHLNNSSLVSDKHVQAMLNAVKDENVISVNTLERAMLIINDTPGVKVTGADVKPGAAVGTSDFDMTTEATNPYSAYIVGDNYGSKYTGRYRTNVGVSANSPLGYGDKLGMNGVMSTTSDLKNGKIYYNFPLMANGLRGELTASRTTYSLAEEYAALDALGHSTTLEASLIYPLIKTRLETLDVTLGYAHKNMKDEVRSTGTVTPKESDAANLTFAYMRNCLLFGLNSTANASITLTKGNLSFHDADALIQDLTGAQTNGDYTKVSGSLEKSIQLNPEYALTTSLRFQKALNSKNLDGSEDFSLGGAYGVRAFPDGEHSAENGYLLGAELFYTLPRVEGINHKVSLFADTGYAKMENAISGSEGRQLSDIGLGYQASFKQFFTKAQIARVIGGEKVESESEHSTKLLLQIGYVY</sequence>
<dbReference type="AlphaFoldDB" id="A0A290HCJ8"/>
<keyword evidence="8" id="KW-0998">Cell outer membrane</keyword>
<evidence type="ECO:0000256" key="6">
    <source>
        <dbReference type="ARBA" id="ARBA00022927"/>
    </source>
</evidence>
<keyword evidence="3" id="KW-0813">Transport</keyword>
<evidence type="ECO:0000256" key="8">
    <source>
        <dbReference type="ARBA" id="ARBA00023237"/>
    </source>
</evidence>
<dbReference type="PANTHER" id="PTHR34597">
    <property type="entry name" value="SLR1661 PROTEIN"/>
    <property type="match status" value="1"/>
</dbReference>
<dbReference type="GO" id="GO:0009279">
    <property type="term" value="C:cell outer membrane"/>
    <property type="evidence" value="ECO:0007669"/>
    <property type="project" value="UniProtKB-SubCell"/>
</dbReference>
<dbReference type="GO" id="GO:0046819">
    <property type="term" value="P:protein secretion by the type V secretion system"/>
    <property type="evidence" value="ECO:0007669"/>
    <property type="project" value="TreeGrafter"/>
</dbReference>
<dbReference type="RefSeq" id="WP_096046088.1">
    <property type="nucleotide sequence ID" value="NZ_CP023275.1"/>
</dbReference>
<dbReference type="Pfam" id="PF08479">
    <property type="entry name" value="POTRA_2"/>
    <property type="match status" value="1"/>
</dbReference>
<dbReference type="InterPro" id="IPR051544">
    <property type="entry name" value="TPS_OM_transporter"/>
</dbReference>
<evidence type="ECO:0000259" key="11">
    <source>
        <dbReference type="PROSITE" id="PS51779"/>
    </source>
</evidence>
<evidence type="ECO:0000256" key="3">
    <source>
        <dbReference type="ARBA" id="ARBA00022448"/>
    </source>
</evidence>
<dbReference type="GO" id="GO:0008320">
    <property type="term" value="F:protein transmembrane transporter activity"/>
    <property type="evidence" value="ECO:0007669"/>
    <property type="project" value="TreeGrafter"/>
</dbReference>
<comment type="subcellular location">
    <subcellularLocation>
        <location evidence="1">Cell outer membrane</location>
    </subcellularLocation>
</comment>
<keyword evidence="6" id="KW-0653">Protein transport</keyword>
<dbReference type="PROSITE" id="PS51779">
    <property type="entry name" value="POTRA"/>
    <property type="match status" value="1"/>
</dbReference>
<evidence type="ECO:0000256" key="5">
    <source>
        <dbReference type="ARBA" id="ARBA00022692"/>
    </source>
</evidence>
<feature type="region of interest" description="Disordered" evidence="9">
    <location>
        <begin position="27"/>
        <end position="55"/>
    </location>
</feature>
<accession>A0A290HCJ8</accession>
<dbReference type="OrthoDB" id="572300at2"/>
<dbReference type="Proteomes" id="UP000217349">
    <property type="component" value="Chromosome"/>
</dbReference>
<evidence type="ECO:0000313" key="12">
    <source>
        <dbReference type="EMBL" id="ATB68951.1"/>
    </source>
</evidence>
<dbReference type="Pfam" id="PF03865">
    <property type="entry name" value="ShlB"/>
    <property type="match status" value="1"/>
</dbReference>
<dbReference type="InterPro" id="IPR034746">
    <property type="entry name" value="POTRA"/>
</dbReference>
<proteinExistence type="inferred from homology"/>
<evidence type="ECO:0000256" key="4">
    <source>
        <dbReference type="ARBA" id="ARBA00022452"/>
    </source>
</evidence>
<dbReference type="InterPro" id="IPR013686">
    <property type="entry name" value="Polypept-transport_assoc_ShlB"/>
</dbReference>
<evidence type="ECO:0000256" key="1">
    <source>
        <dbReference type="ARBA" id="ARBA00004442"/>
    </source>
</evidence>
<dbReference type="EMBL" id="CP023275">
    <property type="protein sequence ID" value="ATB68951.1"/>
    <property type="molecule type" value="Genomic_DNA"/>
</dbReference>
<keyword evidence="10" id="KW-0732">Signal</keyword>
<dbReference type="GO" id="GO:0098046">
    <property type="term" value="C:type V protein secretion system complex"/>
    <property type="evidence" value="ECO:0007669"/>
    <property type="project" value="TreeGrafter"/>
</dbReference>
<keyword evidence="5" id="KW-0812">Transmembrane</keyword>
<dbReference type="KEGG" id="sulj:SJPD1_0838"/>
<reference evidence="13" key="1">
    <citation type="submission" date="2017-09" db="EMBL/GenBank/DDBJ databases">
        <title>The complete genome of Sulfurospirillum sp. JPD-1.</title>
        <authorList>
            <person name="Goris T."/>
        </authorList>
    </citation>
    <scope>NUCLEOTIDE SEQUENCE [LARGE SCALE GENOMIC DNA]</scope>
    <source>
        <strain evidence="13">JPD-1</strain>
    </source>
</reference>
<name>A0A290HCJ8_9BACT</name>
<dbReference type="InterPro" id="IPR005565">
    <property type="entry name" value="Hemolysn_activator_HlyB_C"/>
</dbReference>
<feature type="signal peptide" evidence="10">
    <location>
        <begin position="1"/>
        <end position="22"/>
    </location>
</feature>
<feature type="domain" description="POTRA" evidence="11">
    <location>
        <begin position="68"/>
        <end position="143"/>
    </location>
</feature>
<keyword evidence="7" id="KW-0472">Membrane</keyword>
<comment type="similarity">
    <text evidence="2">Belongs to the TPS (TC 1.B.20) family.</text>
</comment>